<evidence type="ECO:0000313" key="8">
    <source>
        <dbReference type="EMBL" id="EKG16732.1"/>
    </source>
</evidence>
<comment type="similarity">
    <text evidence="5">Belongs to the SAT4 family.</text>
</comment>
<feature type="transmembrane region" description="Helical" evidence="6">
    <location>
        <begin position="169"/>
        <end position="197"/>
    </location>
</feature>
<keyword evidence="3 6" id="KW-1133">Transmembrane helix</keyword>
<keyword evidence="4 6" id="KW-0472">Membrane</keyword>
<sequence>MSSLVGDLRPESWPEPNYVNPKTRTSLVWGLMISGAGLSIIFTAGRLFAKAKRSTKGALGADDWLMTLSTVRTSRTAFFNTSITNGLLQVMMLGVNVLGCVSTTVGSGYHTWDVRPEWPITWGKLCSFQVFLLRRVSSAEINYQYHSLTTSVSLCVSYLKLFPSRTNQWFCYITITFLTLWSLTFIFLMMFACRYAIFRS</sequence>
<evidence type="ECO:0000313" key="9">
    <source>
        <dbReference type="Proteomes" id="UP000007129"/>
    </source>
</evidence>
<comment type="caution">
    <text evidence="8">The sequence shown here is derived from an EMBL/GenBank/DDBJ whole genome shotgun (WGS) entry which is preliminary data.</text>
</comment>
<dbReference type="OrthoDB" id="5401779at2759"/>
<evidence type="ECO:0000259" key="7">
    <source>
        <dbReference type="Pfam" id="PF20684"/>
    </source>
</evidence>
<protein>
    <recommendedName>
        <fullName evidence="7">Rhodopsin domain-containing protein</fullName>
    </recommendedName>
</protein>
<feature type="transmembrane region" description="Helical" evidence="6">
    <location>
        <begin position="27"/>
        <end position="49"/>
    </location>
</feature>
<evidence type="ECO:0000256" key="4">
    <source>
        <dbReference type="ARBA" id="ARBA00023136"/>
    </source>
</evidence>
<dbReference type="EMBL" id="AHHD01000263">
    <property type="protein sequence ID" value="EKG16732.1"/>
    <property type="molecule type" value="Genomic_DNA"/>
</dbReference>
<evidence type="ECO:0000256" key="6">
    <source>
        <dbReference type="SAM" id="Phobius"/>
    </source>
</evidence>
<evidence type="ECO:0000256" key="1">
    <source>
        <dbReference type="ARBA" id="ARBA00004141"/>
    </source>
</evidence>
<dbReference type="VEuPathDB" id="FungiDB:MPH_06073"/>
<dbReference type="AlphaFoldDB" id="K2RVJ0"/>
<name>K2RVJ0_MACPH</name>
<dbReference type="InParanoid" id="K2RVJ0"/>
<dbReference type="InterPro" id="IPR052337">
    <property type="entry name" value="SAT4-like"/>
</dbReference>
<organism evidence="8 9">
    <name type="scientific">Macrophomina phaseolina (strain MS6)</name>
    <name type="common">Charcoal rot fungus</name>
    <dbReference type="NCBI Taxonomy" id="1126212"/>
    <lineage>
        <taxon>Eukaryota</taxon>
        <taxon>Fungi</taxon>
        <taxon>Dikarya</taxon>
        <taxon>Ascomycota</taxon>
        <taxon>Pezizomycotina</taxon>
        <taxon>Dothideomycetes</taxon>
        <taxon>Dothideomycetes incertae sedis</taxon>
        <taxon>Botryosphaeriales</taxon>
        <taxon>Botryosphaeriaceae</taxon>
        <taxon>Macrophomina</taxon>
    </lineage>
</organism>
<reference evidence="8 9" key="1">
    <citation type="journal article" date="2012" name="BMC Genomics">
        <title>Tools to kill: Genome of one of the most destructive plant pathogenic fungi Macrophomina phaseolina.</title>
        <authorList>
            <person name="Islam M.S."/>
            <person name="Haque M.S."/>
            <person name="Islam M.M."/>
            <person name="Emdad E.M."/>
            <person name="Halim A."/>
            <person name="Hossen Q.M.M."/>
            <person name="Hossain M.Z."/>
            <person name="Ahmed B."/>
            <person name="Rahim S."/>
            <person name="Rahman M.S."/>
            <person name="Alam M.M."/>
            <person name="Hou S."/>
            <person name="Wan X."/>
            <person name="Saito J.A."/>
            <person name="Alam M."/>
        </authorList>
    </citation>
    <scope>NUCLEOTIDE SEQUENCE [LARGE SCALE GENOMIC DNA]</scope>
    <source>
        <strain evidence="8 9">MS6</strain>
    </source>
</reference>
<dbReference type="HOGENOM" id="CLU_1594278_0_0_1"/>
<keyword evidence="2 6" id="KW-0812">Transmembrane</keyword>
<dbReference type="PANTHER" id="PTHR33048:SF129">
    <property type="entry name" value="INTEGRAL MEMBRANE PROTEIN-RELATED"/>
    <property type="match status" value="1"/>
</dbReference>
<accession>K2RVJ0</accession>
<gene>
    <name evidence="8" type="ORF">MPH_06073</name>
</gene>
<dbReference type="Pfam" id="PF20684">
    <property type="entry name" value="Fung_rhodopsin"/>
    <property type="match status" value="1"/>
</dbReference>
<feature type="domain" description="Rhodopsin" evidence="7">
    <location>
        <begin position="52"/>
        <end position="194"/>
    </location>
</feature>
<evidence type="ECO:0000256" key="3">
    <source>
        <dbReference type="ARBA" id="ARBA00022989"/>
    </source>
</evidence>
<dbReference type="PANTHER" id="PTHR33048">
    <property type="entry name" value="PTH11-LIKE INTEGRAL MEMBRANE PROTEIN (AFU_ORTHOLOGUE AFUA_5G11245)"/>
    <property type="match status" value="1"/>
</dbReference>
<evidence type="ECO:0000256" key="5">
    <source>
        <dbReference type="ARBA" id="ARBA00038359"/>
    </source>
</evidence>
<dbReference type="InterPro" id="IPR049326">
    <property type="entry name" value="Rhodopsin_dom_fungi"/>
</dbReference>
<dbReference type="Proteomes" id="UP000007129">
    <property type="component" value="Unassembled WGS sequence"/>
</dbReference>
<evidence type="ECO:0000256" key="2">
    <source>
        <dbReference type="ARBA" id="ARBA00022692"/>
    </source>
</evidence>
<comment type="subcellular location">
    <subcellularLocation>
        <location evidence="1">Membrane</location>
        <topology evidence="1">Multi-pass membrane protein</topology>
    </subcellularLocation>
</comment>
<dbReference type="GO" id="GO:0016020">
    <property type="term" value="C:membrane"/>
    <property type="evidence" value="ECO:0007669"/>
    <property type="project" value="UniProtKB-SubCell"/>
</dbReference>
<proteinExistence type="inferred from homology"/>